<dbReference type="Proteomes" id="UP001153269">
    <property type="component" value="Unassembled WGS sequence"/>
</dbReference>
<reference evidence="1" key="1">
    <citation type="submission" date="2020-03" db="EMBL/GenBank/DDBJ databases">
        <authorList>
            <person name="Weist P."/>
        </authorList>
    </citation>
    <scope>NUCLEOTIDE SEQUENCE</scope>
</reference>
<protein>
    <submittedName>
        <fullName evidence="1">Uncharacterized protein</fullName>
    </submittedName>
</protein>
<evidence type="ECO:0000313" key="1">
    <source>
        <dbReference type="EMBL" id="CAB1420860.1"/>
    </source>
</evidence>
<accession>A0A9N7TXD9</accession>
<gene>
    <name evidence="1" type="ORF">PLEPLA_LOCUS8737</name>
</gene>
<dbReference type="EMBL" id="CADEAL010000485">
    <property type="protein sequence ID" value="CAB1420860.1"/>
    <property type="molecule type" value="Genomic_DNA"/>
</dbReference>
<evidence type="ECO:0000313" key="2">
    <source>
        <dbReference type="Proteomes" id="UP001153269"/>
    </source>
</evidence>
<sequence length="106" mass="11255">MHPSTLTCPICGVKPHYVILPSQRTRVTLPTTLSPLECKQAVVLLSFDLLEALILSSESLPERDEVFYLPLSLSSLPSGVAGHLGSTIHTTTTATAVLSAVRSSSP</sequence>
<comment type="caution">
    <text evidence="1">The sequence shown here is derived from an EMBL/GenBank/DDBJ whole genome shotgun (WGS) entry which is preliminary data.</text>
</comment>
<name>A0A9N7TXD9_PLEPL</name>
<dbReference type="AlphaFoldDB" id="A0A9N7TXD9"/>
<organism evidence="1 2">
    <name type="scientific">Pleuronectes platessa</name>
    <name type="common">European plaice</name>
    <dbReference type="NCBI Taxonomy" id="8262"/>
    <lineage>
        <taxon>Eukaryota</taxon>
        <taxon>Metazoa</taxon>
        <taxon>Chordata</taxon>
        <taxon>Craniata</taxon>
        <taxon>Vertebrata</taxon>
        <taxon>Euteleostomi</taxon>
        <taxon>Actinopterygii</taxon>
        <taxon>Neopterygii</taxon>
        <taxon>Teleostei</taxon>
        <taxon>Neoteleostei</taxon>
        <taxon>Acanthomorphata</taxon>
        <taxon>Carangaria</taxon>
        <taxon>Pleuronectiformes</taxon>
        <taxon>Pleuronectoidei</taxon>
        <taxon>Pleuronectidae</taxon>
        <taxon>Pleuronectes</taxon>
    </lineage>
</organism>
<proteinExistence type="predicted"/>
<keyword evidence="2" id="KW-1185">Reference proteome</keyword>